<dbReference type="AlphaFoldDB" id="A0A7W6EBB6"/>
<protein>
    <recommendedName>
        <fullName evidence="3">PemK-like, MazF-like toxin of type II toxin-antitoxin system</fullName>
    </recommendedName>
</protein>
<dbReference type="Proteomes" id="UP000530268">
    <property type="component" value="Unassembled WGS sequence"/>
</dbReference>
<dbReference type="RefSeq" id="WP_184568325.1">
    <property type="nucleotide sequence ID" value="NZ_JACIEI010000027.1"/>
</dbReference>
<evidence type="ECO:0000313" key="2">
    <source>
        <dbReference type="Proteomes" id="UP000530268"/>
    </source>
</evidence>
<dbReference type="EMBL" id="JACIEI010000027">
    <property type="protein sequence ID" value="MBB3996087.1"/>
    <property type="molecule type" value="Genomic_DNA"/>
</dbReference>
<gene>
    <name evidence="1" type="ORF">GGR95_003755</name>
</gene>
<evidence type="ECO:0008006" key="3">
    <source>
        <dbReference type="Google" id="ProtNLM"/>
    </source>
</evidence>
<reference evidence="1 2" key="1">
    <citation type="submission" date="2020-08" db="EMBL/GenBank/DDBJ databases">
        <title>Genomic Encyclopedia of Type Strains, Phase IV (KMG-IV): sequencing the most valuable type-strain genomes for metagenomic binning, comparative biology and taxonomic classification.</title>
        <authorList>
            <person name="Goeker M."/>
        </authorList>
    </citation>
    <scope>NUCLEOTIDE SEQUENCE [LARGE SCALE GENOMIC DNA]</scope>
    <source>
        <strain evidence="1 2">DSM 102234</strain>
    </source>
</reference>
<accession>A0A7W6EBB6</accession>
<name>A0A7W6EBB6_9RHOB</name>
<evidence type="ECO:0000313" key="1">
    <source>
        <dbReference type="EMBL" id="MBB3996087.1"/>
    </source>
</evidence>
<comment type="caution">
    <text evidence="1">The sequence shown here is derived from an EMBL/GenBank/DDBJ whole genome shotgun (WGS) entry which is preliminary data.</text>
</comment>
<organism evidence="1 2">
    <name type="scientific">Sulfitobacter undariae</name>
    <dbReference type="NCBI Taxonomy" id="1563671"/>
    <lineage>
        <taxon>Bacteria</taxon>
        <taxon>Pseudomonadati</taxon>
        <taxon>Pseudomonadota</taxon>
        <taxon>Alphaproteobacteria</taxon>
        <taxon>Rhodobacterales</taxon>
        <taxon>Roseobacteraceae</taxon>
        <taxon>Sulfitobacter</taxon>
    </lineage>
</organism>
<sequence>MTKPKIGDIWRYPYLWKREADAGEEGGRKPRPTALSAVVPVSAKSTLLYLLPITGTEPTKDQNALEIPATEIRRAGLSEYKRLWIIFDEYNRDELEASFYFEPNAGIGAFSKAFLKVMSMRFAQAIREQRASLVNRQD</sequence>
<keyword evidence="2" id="KW-1185">Reference proteome</keyword>
<proteinExistence type="predicted"/>